<dbReference type="Proteomes" id="UP000189735">
    <property type="component" value="Unassembled WGS sequence"/>
</dbReference>
<proteinExistence type="inferred from homology"/>
<gene>
    <name evidence="4" type="ORF">SAMN06295879_2492</name>
</gene>
<keyword evidence="2" id="KW-0472">Membrane</keyword>
<name>A0A1T4Y8I0_9MICO</name>
<evidence type="ECO:0000313" key="5">
    <source>
        <dbReference type="Proteomes" id="UP000189735"/>
    </source>
</evidence>
<dbReference type="InterPro" id="IPR004147">
    <property type="entry name" value="ABC1_dom"/>
</dbReference>
<organism evidence="4 5">
    <name type="scientific">Agreia bicolorata</name>
    <dbReference type="NCBI Taxonomy" id="110935"/>
    <lineage>
        <taxon>Bacteria</taxon>
        <taxon>Bacillati</taxon>
        <taxon>Actinomycetota</taxon>
        <taxon>Actinomycetes</taxon>
        <taxon>Micrococcales</taxon>
        <taxon>Microbacteriaceae</taxon>
        <taxon>Agreia</taxon>
    </lineage>
</organism>
<dbReference type="EMBL" id="FUYG01000006">
    <property type="protein sequence ID" value="SKA98003.1"/>
    <property type="molecule type" value="Genomic_DNA"/>
</dbReference>
<comment type="similarity">
    <text evidence="1">Belongs to the protein kinase superfamily. ADCK protein kinase family.</text>
</comment>
<keyword evidence="4" id="KW-0830">Ubiquinone</keyword>
<evidence type="ECO:0000256" key="1">
    <source>
        <dbReference type="ARBA" id="ARBA00009670"/>
    </source>
</evidence>
<evidence type="ECO:0000259" key="3">
    <source>
        <dbReference type="Pfam" id="PF03109"/>
    </source>
</evidence>
<protein>
    <submittedName>
        <fullName evidence="4">Ubiquinone biosynthesis protein</fullName>
    </submittedName>
</protein>
<keyword evidence="2" id="KW-1133">Transmembrane helix</keyword>
<evidence type="ECO:0000313" key="4">
    <source>
        <dbReference type="EMBL" id="SKA98003.1"/>
    </source>
</evidence>
<dbReference type="InterPro" id="IPR011009">
    <property type="entry name" value="Kinase-like_dom_sf"/>
</dbReference>
<dbReference type="AlphaFoldDB" id="A0A1T4Y8I0"/>
<dbReference type="InterPro" id="IPR050154">
    <property type="entry name" value="UbiB_kinase"/>
</dbReference>
<keyword evidence="2" id="KW-0812">Transmembrane</keyword>
<dbReference type="RefSeq" id="WP_238579574.1">
    <property type="nucleotide sequence ID" value="NZ_FUYG01000006.1"/>
</dbReference>
<feature type="transmembrane region" description="Helical" evidence="2">
    <location>
        <begin position="523"/>
        <end position="544"/>
    </location>
</feature>
<dbReference type="SUPFAM" id="SSF56112">
    <property type="entry name" value="Protein kinase-like (PK-like)"/>
    <property type="match status" value="1"/>
</dbReference>
<dbReference type="CDD" id="cd05121">
    <property type="entry name" value="ABC1_ADCK3-like"/>
    <property type="match status" value="1"/>
</dbReference>
<feature type="domain" description="ABC1 atypical kinase-like" evidence="3">
    <location>
        <begin position="91"/>
        <end position="335"/>
    </location>
</feature>
<dbReference type="Pfam" id="PF03109">
    <property type="entry name" value="ABC1"/>
    <property type="match status" value="1"/>
</dbReference>
<accession>A0A1T4Y8I0</accession>
<dbReference type="PANTHER" id="PTHR10566">
    <property type="entry name" value="CHAPERONE-ACTIVITY OF BC1 COMPLEX CABC1 -RELATED"/>
    <property type="match status" value="1"/>
</dbReference>
<reference evidence="5" key="1">
    <citation type="submission" date="2017-02" db="EMBL/GenBank/DDBJ databases">
        <authorList>
            <person name="Varghese N."/>
            <person name="Submissions S."/>
        </authorList>
    </citation>
    <scope>NUCLEOTIDE SEQUENCE [LARGE SCALE GENOMIC DNA]</scope>
    <source>
        <strain evidence="5">VKM Ac-2052</strain>
    </source>
</reference>
<sequence>MANPIAAAVGTRLERYREIASVLSRHGLSFIIGATGLDRFEPAAQEQTRASNPENLRRALEELGPTFVKLGQVLSTRSDVLPPAYLTELAKLQDRAPVVPAAVIKRLIVEELGDQPDKVFASFQLKPLASASIGQAHLATLHDGTEVVVKVQRPDIATNIAIDLEILHTLAVRASRQWKLAADYNITGITDEFARTLREELDYTHEGRNAETFAANFAGDDTIQIPRVFWDTSTTRVLTLERITGIKVDDLVALDAAGIDRRGIVVHAVDAIAQMVFVDGVFHADPHPGNLFVEASGRIGLIDFGMVGQIDDTLRGQLADLFMALSRHDPDRMASALMALSSSKSSIDQESLRADLVGFIDIYRGKGLGEVDTAALINKLLAVLRHNRLQLQPSIVMLLRMLLMVEGMGVLLDPTFNLGDALKPYATKLALSKFSPAAIARRLAAAGLEAAELGIELPDKIRKVFDVIDRNGIEVHLRASELDPLVARVERVGNRVVAGVIAAAFIRGIGELAVSDRKRFGHWSGPLMGIGLGASGALSAYIALTSMRRRRQN</sequence>
<evidence type="ECO:0000256" key="2">
    <source>
        <dbReference type="SAM" id="Phobius"/>
    </source>
</evidence>
<dbReference type="PANTHER" id="PTHR10566:SF113">
    <property type="entry name" value="PROTEIN ACTIVITY OF BC1 COMPLEX KINASE 7, CHLOROPLASTIC"/>
    <property type="match status" value="1"/>
</dbReference>